<accession>A0A9W7W2I8</accession>
<comment type="caution">
    <text evidence="2">The sequence shown here is derived from an EMBL/GenBank/DDBJ whole genome shotgun (WGS) entry which is preliminary data.</text>
</comment>
<feature type="compositionally biased region" description="Acidic residues" evidence="1">
    <location>
        <begin position="321"/>
        <end position="337"/>
    </location>
</feature>
<feature type="region of interest" description="Disordered" evidence="1">
    <location>
        <begin position="103"/>
        <end position="122"/>
    </location>
</feature>
<feature type="compositionally biased region" description="Polar residues" evidence="1">
    <location>
        <begin position="299"/>
        <end position="316"/>
    </location>
</feature>
<sequence>MADEALRSFEALVESVPAWIADLEGILKAATEKQNEVLFENQPPQEEEGLSLLRKKTTSSSLRSRRSKDERNDSGQDGIEESQPPTLLRPQLPHMTNSDALRLSQRKRKTASLDSGDQSGPHKFRSRAMVVVYYDGDTQKKFETLVRAIGTCRNSIRKGKMSAKVESLSRSDSFGSEESSSSDGEEAVVELDKISYRSTRLARVHTRLSGKDVSLEAFDKVDGCLEKGQSLCERAAHQILRDGDCALELNNAKSKFTDAQNFAKAEIPVLKKRAEEAAERQRRNDERRRDEEAERGNRTSEALSMQQVPSLVSSLPSDGGLEVDLEADDESDGDDDFLADAMQLGKYQMRTTRLLAH</sequence>
<evidence type="ECO:0000256" key="1">
    <source>
        <dbReference type="SAM" id="MobiDB-lite"/>
    </source>
</evidence>
<keyword evidence="3" id="KW-1185">Reference proteome</keyword>
<feature type="region of interest" description="Disordered" evidence="1">
    <location>
        <begin position="274"/>
        <end position="337"/>
    </location>
</feature>
<reference evidence="2 3" key="1">
    <citation type="journal article" date="2018" name="IMA Fungus">
        <title>IMA Genome-F 10: Nine draft genome sequences of Claviceps purpurea s.lat., including C. arundinis, C. humidiphila, and C. cf. spartinae, pseudomolecules for the pitch canker pathogen Fusarium circinatum, draft genome of Davidsoniella eucalypti, Grosmannia galeiformis, Quambalaria eucalypti, and Teratosphaeria destructans.</title>
        <authorList>
            <person name="Wingfield B.D."/>
            <person name="Liu M."/>
            <person name="Nguyen H.D."/>
            <person name="Lane F.A."/>
            <person name="Morgan S.W."/>
            <person name="De Vos L."/>
            <person name="Wilken P.M."/>
            <person name="Duong T.A."/>
            <person name="Aylward J."/>
            <person name="Coetzee M.P."/>
            <person name="Dadej K."/>
            <person name="De Beer Z.W."/>
            <person name="Findlay W."/>
            <person name="Havenga M."/>
            <person name="Kolarik M."/>
            <person name="Menzies J.G."/>
            <person name="Naidoo K."/>
            <person name="Pochopski O."/>
            <person name="Shoukouhi P."/>
            <person name="Santana Q.C."/>
            <person name="Seifert K.A."/>
            <person name="Soal N."/>
            <person name="Steenkamp E.T."/>
            <person name="Tatham C.T."/>
            <person name="van der Nest M.A."/>
            <person name="Wingfield M.J."/>
        </authorList>
    </citation>
    <scope>NUCLEOTIDE SEQUENCE [LARGE SCALE GENOMIC DNA]</scope>
    <source>
        <strain evidence="2">CMW44962</strain>
    </source>
</reference>
<gene>
    <name evidence="2" type="ORF">Tdes44962_MAKER02672</name>
</gene>
<evidence type="ECO:0000313" key="3">
    <source>
        <dbReference type="Proteomes" id="UP001138500"/>
    </source>
</evidence>
<feature type="region of interest" description="Disordered" evidence="1">
    <location>
        <begin position="37"/>
        <end position="93"/>
    </location>
</feature>
<protein>
    <submittedName>
        <fullName evidence="2">Uncharacterized protein</fullName>
    </submittedName>
</protein>
<dbReference type="EMBL" id="RIBY02001845">
    <property type="protein sequence ID" value="KAH9827918.1"/>
    <property type="molecule type" value="Genomic_DNA"/>
</dbReference>
<evidence type="ECO:0000313" key="2">
    <source>
        <dbReference type="EMBL" id="KAH9827918.1"/>
    </source>
</evidence>
<dbReference type="Proteomes" id="UP001138500">
    <property type="component" value="Unassembled WGS sequence"/>
</dbReference>
<feature type="region of interest" description="Disordered" evidence="1">
    <location>
        <begin position="162"/>
        <end position="187"/>
    </location>
</feature>
<dbReference type="AlphaFoldDB" id="A0A9W7W2I8"/>
<dbReference type="OrthoDB" id="3886346at2759"/>
<organism evidence="2 3">
    <name type="scientific">Teratosphaeria destructans</name>
    <dbReference type="NCBI Taxonomy" id="418781"/>
    <lineage>
        <taxon>Eukaryota</taxon>
        <taxon>Fungi</taxon>
        <taxon>Dikarya</taxon>
        <taxon>Ascomycota</taxon>
        <taxon>Pezizomycotina</taxon>
        <taxon>Dothideomycetes</taxon>
        <taxon>Dothideomycetidae</taxon>
        <taxon>Mycosphaerellales</taxon>
        <taxon>Teratosphaeriaceae</taxon>
        <taxon>Teratosphaeria</taxon>
    </lineage>
</organism>
<reference evidence="2 3" key="2">
    <citation type="journal article" date="2021" name="Curr. Genet.">
        <title>Genetic response to nitrogen starvation in the aggressive Eucalyptus foliar pathogen Teratosphaeria destructans.</title>
        <authorList>
            <person name="Havenga M."/>
            <person name="Wingfield B.D."/>
            <person name="Wingfield M.J."/>
            <person name="Dreyer L.L."/>
            <person name="Roets F."/>
            <person name="Aylward J."/>
        </authorList>
    </citation>
    <scope>NUCLEOTIDE SEQUENCE [LARGE SCALE GENOMIC DNA]</scope>
    <source>
        <strain evidence="2">CMW44962</strain>
    </source>
</reference>
<feature type="compositionally biased region" description="Low complexity" evidence="1">
    <location>
        <begin position="166"/>
        <end position="182"/>
    </location>
</feature>
<feature type="compositionally biased region" description="Basic and acidic residues" evidence="1">
    <location>
        <begin position="274"/>
        <end position="298"/>
    </location>
</feature>
<proteinExistence type="predicted"/>
<name>A0A9W7W2I8_9PEZI</name>